<keyword evidence="1 6" id="KW-0963">Cytoplasm</keyword>
<dbReference type="RefSeq" id="WP_116589191.1">
    <property type="nucleotide sequence ID" value="NZ_JAVKFR010000028.1"/>
</dbReference>
<feature type="domain" description="RNA polymerase sigma-70" evidence="8">
    <location>
        <begin position="472"/>
        <end position="485"/>
    </location>
</feature>
<evidence type="ECO:0000259" key="9">
    <source>
        <dbReference type="PROSITE" id="PS00716"/>
    </source>
</evidence>
<keyword evidence="11" id="KW-1185">Reference proteome</keyword>
<evidence type="ECO:0000313" key="10">
    <source>
        <dbReference type="EMBL" id="MVT00934.1"/>
    </source>
</evidence>
<dbReference type="Pfam" id="PF03979">
    <property type="entry name" value="Sigma70_r1_1"/>
    <property type="match status" value="1"/>
</dbReference>
<dbReference type="InterPro" id="IPR007127">
    <property type="entry name" value="RNA_pol_sigma_70_r1_1"/>
</dbReference>
<dbReference type="AlphaFoldDB" id="A0A7X3FUL3"/>
<feature type="region of interest" description="Sigma-70 factor domain-4" evidence="6">
    <location>
        <begin position="616"/>
        <end position="669"/>
    </location>
</feature>
<protein>
    <recommendedName>
        <fullName evidence="6">RNA polymerase sigma factor RpoD</fullName>
    </recommendedName>
    <alternativeName>
        <fullName evidence="6">Sigma-70</fullName>
    </alternativeName>
</protein>
<dbReference type="GO" id="GO:0005737">
    <property type="term" value="C:cytoplasm"/>
    <property type="evidence" value="ECO:0007669"/>
    <property type="project" value="UniProtKB-SubCell"/>
</dbReference>
<feature type="region of interest" description="Disordered" evidence="7">
    <location>
        <begin position="205"/>
        <end position="260"/>
    </location>
</feature>
<dbReference type="InterPro" id="IPR012760">
    <property type="entry name" value="RNA_pol_sigma_RpoD_C"/>
</dbReference>
<evidence type="ECO:0000256" key="6">
    <source>
        <dbReference type="HAMAP-Rule" id="MF_00963"/>
    </source>
</evidence>
<evidence type="ECO:0000256" key="5">
    <source>
        <dbReference type="ARBA" id="ARBA00023163"/>
    </source>
</evidence>
<dbReference type="GO" id="GO:0016987">
    <property type="term" value="F:sigma factor activity"/>
    <property type="evidence" value="ECO:0007669"/>
    <property type="project" value="UniProtKB-UniRule"/>
</dbReference>
<dbReference type="InterPro" id="IPR028630">
    <property type="entry name" value="Sigma70_RpoD"/>
</dbReference>
<dbReference type="PANTHER" id="PTHR30603">
    <property type="entry name" value="RNA POLYMERASE SIGMA FACTOR RPO"/>
    <property type="match status" value="1"/>
</dbReference>
<feature type="region of interest" description="Disordered" evidence="7">
    <location>
        <begin position="92"/>
        <end position="128"/>
    </location>
</feature>
<dbReference type="InterPro" id="IPR009042">
    <property type="entry name" value="RNA_pol_sigma70_r1_2"/>
</dbReference>
<gene>
    <name evidence="6 10" type="primary">rpoD</name>
    <name evidence="10" type="ORF">GO014_18105</name>
</gene>
<feature type="compositionally biased region" description="Acidic residues" evidence="7">
    <location>
        <begin position="237"/>
        <end position="260"/>
    </location>
</feature>
<organism evidence="10 11">
    <name type="scientific">Devosia marina</name>
    <dbReference type="NCBI Taxonomy" id="2683198"/>
    <lineage>
        <taxon>Bacteria</taxon>
        <taxon>Pseudomonadati</taxon>
        <taxon>Pseudomonadota</taxon>
        <taxon>Alphaproteobacteria</taxon>
        <taxon>Hyphomicrobiales</taxon>
        <taxon>Devosiaceae</taxon>
        <taxon>Devosia</taxon>
    </lineage>
</organism>
<dbReference type="NCBIfam" id="TIGR02937">
    <property type="entry name" value="sigma70-ECF"/>
    <property type="match status" value="1"/>
</dbReference>
<dbReference type="InterPro" id="IPR042189">
    <property type="entry name" value="RNA_pol_sigma_70_r1_1_sf"/>
</dbReference>
<accession>A0A7X3FUL3</accession>
<proteinExistence type="inferred from homology"/>
<dbReference type="EMBL" id="WQRF01000012">
    <property type="protein sequence ID" value="MVT00934.1"/>
    <property type="molecule type" value="Genomic_DNA"/>
</dbReference>
<dbReference type="InterPro" id="IPR014284">
    <property type="entry name" value="RNA_pol_sigma-70_dom"/>
</dbReference>
<reference evidence="10 11" key="1">
    <citation type="submission" date="2019-12" db="EMBL/GenBank/DDBJ databases">
        <title>Devosia maris sp. nov., isolated from the deep seawater.</title>
        <authorList>
            <person name="Liu Y."/>
        </authorList>
    </citation>
    <scope>NUCLEOTIDE SEQUENCE [LARGE SCALE GENOMIC DNA]</scope>
    <source>
        <strain evidence="10 11">L53-10-65</strain>
    </source>
</reference>
<dbReference type="Gene3D" id="1.10.601.10">
    <property type="entry name" value="RNA Polymerase Primary Sigma Factor"/>
    <property type="match status" value="1"/>
</dbReference>
<keyword evidence="5 6" id="KW-0804">Transcription</keyword>
<dbReference type="PRINTS" id="PR00046">
    <property type="entry name" value="SIGMA70FCT"/>
</dbReference>
<keyword evidence="4 6" id="KW-0238">DNA-binding</keyword>
<dbReference type="InterPro" id="IPR013325">
    <property type="entry name" value="RNA_pol_sigma_r2"/>
</dbReference>
<dbReference type="PROSITE" id="PS00716">
    <property type="entry name" value="SIGMA70_2"/>
    <property type="match status" value="1"/>
</dbReference>
<feature type="region of interest" description="Sigma-70 factor domain-3" evidence="6">
    <location>
        <begin position="527"/>
        <end position="603"/>
    </location>
</feature>
<feature type="domain" description="RNA polymerase sigma-70" evidence="9">
    <location>
        <begin position="641"/>
        <end position="667"/>
    </location>
</feature>
<dbReference type="InterPro" id="IPR007631">
    <property type="entry name" value="RNA_pol_sigma_70_non-ess"/>
</dbReference>
<dbReference type="PANTHER" id="PTHR30603:SF60">
    <property type="entry name" value="RNA POLYMERASE SIGMA FACTOR RPOD"/>
    <property type="match status" value="1"/>
</dbReference>
<comment type="subunit">
    <text evidence="6">Interacts transiently with the RNA polymerase catalytic core.</text>
</comment>
<evidence type="ECO:0000259" key="8">
    <source>
        <dbReference type="PROSITE" id="PS00715"/>
    </source>
</evidence>
<comment type="caution">
    <text evidence="10">The sequence shown here is derived from an EMBL/GenBank/DDBJ whole genome shotgun (WGS) entry which is preliminary data.</text>
</comment>
<dbReference type="InterPro" id="IPR007627">
    <property type="entry name" value="RNA_pol_sigma70_r2"/>
</dbReference>
<dbReference type="InterPro" id="IPR036388">
    <property type="entry name" value="WH-like_DNA-bd_sf"/>
</dbReference>
<dbReference type="PROSITE" id="PS00715">
    <property type="entry name" value="SIGMA70_1"/>
    <property type="match status" value="1"/>
</dbReference>
<evidence type="ECO:0000256" key="3">
    <source>
        <dbReference type="ARBA" id="ARBA00023082"/>
    </source>
</evidence>
<evidence type="ECO:0000256" key="2">
    <source>
        <dbReference type="ARBA" id="ARBA00023015"/>
    </source>
</evidence>
<comment type="subcellular location">
    <subcellularLocation>
        <location evidence="6">Cytoplasm</location>
    </subcellularLocation>
</comment>
<keyword evidence="3 6" id="KW-0731">Sigma factor</keyword>
<dbReference type="Gene3D" id="1.10.10.10">
    <property type="entry name" value="Winged helix-like DNA-binding domain superfamily/Winged helix DNA-binding domain"/>
    <property type="match status" value="2"/>
</dbReference>
<dbReference type="InterPro" id="IPR013324">
    <property type="entry name" value="RNA_pol_sigma_r3/r4-like"/>
</dbReference>
<feature type="compositionally biased region" description="Acidic residues" evidence="7">
    <location>
        <begin position="92"/>
        <end position="102"/>
    </location>
</feature>
<dbReference type="GO" id="GO:0003677">
    <property type="term" value="F:DNA binding"/>
    <property type="evidence" value="ECO:0007669"/>
    <property type="project" value="UniProtKB-UniRule"/>
</dbReference>
<feature type="compositionally biased region" description="Polar residues" evidence="7">
    <location>
        <begin position="104"/>
        <end position="121"/>
    </location>
</feature>
<evidence type="ECO:0000256" key="4">
    <source>
        <dbReference type="ARBA" id="ARBA00023125"/>
    </source>
</evidence>
<feature type="compositionally biased region" description="Basic and acidic residues" evidence="7">
    <location>
        <begin position="214"/>
        <end position="228"/>
    </location>
</feature>
<comment type="similarity">
    <text evidence="6">Belongs to the sigma-70 factor family. RpoD/SigA subfamily.</text>
</comment>
<dbReference type="Pfam" id="PF00140">
    <property type="entry name" value="Sigma70_r1_2"/>
    <property type="match status" value="1"/>
</dbReference>
<dbReference type="InterPro" id="IPR007624">
    <property type="entry name" value="RNA_pol_sigma70_r3"/>
</dbReference>
<dbReference type="InterPro" id="IPR000943">
    <property type="entry name" value="RNA_pol_sigma70"/>
</dbReference>
<dbReference type="FunFam" id="1.10.10.10:FF:000002">
    <property type="entry name" value="RNA polymerase sigma factor SigA"/>
    <property type="match status" value="1"/>
</dbReference>
<dbReference type="SUPFAM" id="SSF88946">
    <property type="entry name" value="Sigma2 domain of RNA polymerase sigma factors"/>
    <property type="match status" value="1"/>
</dbReference>
<name>A0A7X3FUL3_9HYPH</name>
<dbReference type="CDD" id="cd06171">
    <property type="entry name" value="Sigma70_r4"/>
    <property type="match status" value="1"/>
</dbReference>
<dbReference type="Pfam" id="PF04539">
    <property type="entry name" value="Sigma70_r3"/>
    <property type="match status" value="1"/>
</dbReference>
<dbReference type="GO" id="GO:0006352">
    <property type="term" value="P:DNA-templated transcription initiation"/>
    <property type="evidence" value="ECO:0007669"/>
    <property type="project" value="UniProtKB-UniRule"/>
</dbReference>
<dbReference type="Pfam" id="PF04545">
    <property type="entry name" value="Sigma70_r4"/>
    <property type="match status" value="1"/>
</dbReference>
<feature type="DNA-binding region" description="H-T-H motif" evidence="6">
    <location>
        <begin position="642"/>
        <end position="661"/>
    </location>
</feature>
<evidence type="ECO:0000256" key="1">
    <source>
        <dbReference type="ARBA" id="ARBA00022490"/>
    </source>
</evidence>
<dbReference type="NCBIfam" id="NF004208">
    <property type="entry name" value="PRK05658.1"/>
    <property type="match status" value="1"/>
</dbReference>
<dbReference type="Proteomes" id="UP000438106">
    <property type="component" value="Unassembled WGS sequence"/>
</dbReference>
<dbReference type="Pfam" id="PF04546">
    <property type="entry name" value="Sigma70_ner"/>
    <property type="match status" value="1"/>
</dbReference>
<evidence type="ECO:0000313" key="11">
    <source>
        <dbReference type="Proteomes" id="UP000438106"/>
    </source>
</evidence>
<sequence length="682" mass="76960">MATKAANKASKETEKPESGAPESSNDSPLIDQNDAAVKKLIKVAKKRGYVTYEELNAVLPSDEVSSEQIEDFMSMFSEMGINVVDEDEVEETEVEKDEEDSGTEVATSTGTAVANTSNAKSGSDRTDDPVRMYLREMGSVELLSREGEIAIAKRIEAGRETMIEGLCESPLTFQAIIIWREQLGQGEILLRDIIDLEATYAGPDAKQAAPEVHVAPKPEPEPVKEKPKTAPKRASGSDDDYVPEEPEAPQDPQDDDDDEFDNALSLSAMEAELKPQVVETFDRIADAYGQMREMQDRHAEDRTATISDAENSRLSALRAKVIADVKSLSLNNGRIESLVEQLYDINKRLVRLEGRLLRLAESYGVKRESFLENYYGRELDPSWEWSLETFEGKGWAEFARRETDTIADIRNDIATLATEAGLDIGEYRRIVHKVQKGEREAAIAKKEMVEANLRLVISIAKKYTNRGLQFLDLIQEGNIGLMKAVDKFEYRRGYKFSTYATWWIRQAITRSIADQARTIRIPVHMIETINKIVRTSRQMLHEIGREPTPEELSEKLQMPLDKVRKVLKIAKEPISLETPIGDEEDSNLGDFIQDANAVQPIDAAIQSNLRETTTRVLASLTPREERVLRMRFGIGMNTDHTLEEVGQQFSVTRERIRQIEAKALRKLKHPSRSRKLRSFLDN</sequence>
<dbReference type="Pfam" id="PF04542">
    <property type="entry name" value="Sigma70_r2"/>
    <property type="match status" value="1"/>
</dbReference>
<feature type="region of interest" description="Sigma-70 factor domain-2" evidence="6">
    <location>
        <begin position="448"/>
        <end position="518"/>
    </location>
</feature>
<dbReference type="SUPFAM" id="SSF88659">
    <property type="entry name" value="Sigma3 and sigma4 domains of RNA polymerase sigma factors"/>
    <property type="match status" value="2"/>
</dbReference>
<dbReference type="FunFam" id="1.10.10.10:FF:000004">
    <property type="entry name" value="RNA polymerase sigma factor SigA"/>
    <property type="match status" value="1"/>
</dbReference>
<keyword evidence="2 6" id="KW-0805">Transcription regulation</keyword>
<dbReference type="FunFam" id="1.10.601.10:FF:000001">
    <property type="entry name" value="RNA polymerase sigma factor SigA"/>
    <property type="match status" value="1"/>
</dbReference>
<dbReference type="Gene3D" id="1.10.220.120">
    <property type="entry name" value="Sigma-70 factor, region 1.1"/>
    <property type="match status" value="1"/>
</dbReference>
<dbReference type="NCBIfam" id="TIGR02393">
    <property type="entry name" value="RpoD_Cterm"/>
    <property type="match status" value="1"/>
</dbReference>
<comment type="function">
    <text evidence="6">Sigma factors are initiation factors that promote the attachment of RNA polymerase to specific initiation sites and are then released. This sigma factor is the primary sigma factor during exponential growth.</text>
</comment>
<feature type="region of interest" description="Disordered" evidence="7">
    <location>
        <begin position="1"/>
        <end position="31"/>
    </location>
</feature>
<dbReference type="HAMAP" id="MF_00963">
    <property type="entry name" value="Sigma70_RpoD_SigA"/>
    <property type="match status" value="1"/>
</dbReference>
<dbReference type="InterPro" id="IPR050239">
    <property type="entry name" value="Sigma-70_RNA_pol_init_factors"/>
</dbReference>
<dbReference type="InterPro" id="IPR007630">
    <property type="entry name" value="RNA_pol_sigma70_r4"/>
</dbReference>
<evidence type="ECO:0000256" key="7">
    <source>
        <dbReference type="SAM" id="MobiDB-lite"/>
    </source>
</evidence>
<feature type="short sequence motif" description="Interaction with polymerase core subunit RpoC" evidence="6">
    <location>
        <begin position="472"/>
        <end position="475"/>
    </location>
</feature>